<dbReference type="EMBL" id="AOUO01000164">
    <property type="protein sequence ID" value="EOD68217.1"/>
    <property type="molecule type" value="Genomic_DNA"/>
</dbReference>
<evidence type="ECO:0000313" key="1">
    <source>
        <dbReference type="EMBL" id="EOD68217.1"/>
    </source>
</evidence>
<evidence type="ECO:0000313" key="2">
    <source>
        <dbReference type="Proteomes" id="UP000014139"/>
    </source>
</evidence>
<keyword evidence="1" id="KW-0808">Transferase</keyword>
<keyword evidence="2" id="KW-1185">Reference proteome</keyword>
<name>R1GA00_9PSEU</name>
<dbReference type="AlphaFoldDB" id="R1GA00"/>
<feature type="non-terminal residue" evidence="1">
    <location>
        <position position="43"/>
    </location>
</feature>
<dbReference type="GO" id="GO:0008168">
    <property type="term" value="F:methyltransferase activity"/>
    <property type="evidence" value="ECO:0007669"/>
    <property type="project" value="UniProtKB-KW"/>
</dbReference>
<keyword evidence="1" id="KW-0489">Methyltransferase</keyword>
<accession>R1GA00</accession>
<gene>
    <name evidence="1" type="ORF">H480_12502</name>
</gene>
<sequence>MKTETVAARGSGAVRRVLEAEIEAARARGAEHPRVVDVGGGSG</sequence>
<reference evidence="1 2" key="1">
    <citation type="submission" date="2013-02" db="EMBL/GenBank/DDBJ databases">
        <title>Draft genome sequence of Amycolatopsis vancoresmycina strain DSM 44592T.</title>
        <authorList>
            <person name="Kumar S."/>
            <person name="Kaur N."/>
            <person name="Kaur C."/>
            <person name="Raghava G.P.S."/>
            <person name="Mayilraj S."/>
        </authorList>
    </citation>
    <scope>NUCLEOTIDE SEQUENCE [LARGE SCALE GENOMIC DNA]</scope>
    <source>
        <strain evidence="1 2">DSM 44592</strain>
    </source>
</reference>
<comment type="caution">
    <text evidence="1">The sequence shown here is derived from an EMBL/GenBank/DDBJ whole genome shotgun (WGS) entry which is preliminary data.</text>
</comment>
<proteinExistence type="predicted"/>
<dbReference type="GO" id="GO:0032259">
    <property type="term" value="P:methylation"/>
    <property type="evidence" value="ECO:0007669"/>
    <property type="project" value="UniProtKB-KW"/>
</dbReference>
<organism evidence="1 2">
    <name type="scientific">Amycolatopsis vancoresmycina DSM 44592</name>
    <dbReference type="NCBI Taxonomy" id="1292037"/>
    <lineage>
        <taxon>Bacteria</taxon>
        <taxon>Bacillati</taxon>
        <taxon>Actinomycetota</taxon>
        <taxon>Actinomycetes</taxon>
        <taxon>Pseudonocardiales</taxon>
        <taxon>Pseudonocardiaceae</taxon>
        <taxon>Amycolatopsis</taxon>
    </lineage>
</organism>
<dbReference type="Proteomes" id="UP000014139">
    <property type="component" value="Unassembled WGS sequence"/>
</dbReference>
<protein>
    <submittedName>
        <fullName evidence="1">Methyltransferase</fullName>
    </submittedName>
</protein>